<keyword evidence="2" id="KW-1185">Reference proteome</keyword>
<dbReference type="AlphaFoldDB" id="A0A5Q0GXN9"/>
<evidence type="ECO:0000313" key="1">
    <source>
        <dbReference type="EMBL" id="QFZ18663.1"/>
    </source>
</evidence>
<dbReference type="OrthoDB" id="10017272at2"/>
<gene>
    <name evidence="1" type="ORF">EKG83_15385</name>
</gene>
<dbReference type="EMBL" id="CP034550">
    <property type="protein sequence ID" value="QFZ18663.1"/>
    <property type="molecule type" value="Genomic_DNA"/>
</dbReference>
<evidence type="ECO:0000313" key="2">
    <source>
        <dbReference type="Proteomes" id="UP000325787"/>
    </source>
</evidence>
<dbReference type="Proteomes" id="UP000325787">
    <property type="component" value="Chromosome"/>
</dbReference>
<dbReference type="RefSeq" id="WP_033433176.1">
    <property type="nucleotide sequence ID" value="NZ_CP034550.1"/>
</dbReference>
<accession>A0A5Q0GXN9</accession>
<sequence length="316" mass="32757">MTDPRTPRRPRYREGQVLRAETLNTEQHYRVEMRRRHEEVVHDGSGHEEEELPAGGGRVGAATVAAPAGVELRLATGGPHPLFAVDFRDEDPPPVRALEIARDGTCLARDAVSATEVAPAVLVSAAPTGAPRGPRPWQWYQVLSGEAAQTRIELEPPLLPGALDRSRFVVGTAGRANRTVPLLTVDAGGTTTVRGRLQVNGPVVHDRSGGPPTGAGPALVVSGAIGPKADGSGGLATFWVSNVGPQVVAELVVVLVIGPSEFRPVGVPGFLAPGAYAQGGVAVPGEVDAATVIAVGLLLGGRLCHARSVVRKPKAG</sequence>
<reference evidence="2" key="1">
    <citation type="journal article" date="2021" name="Curr. Microbiol.">
        <title>Complete genome of nocamycin-producing strain Saccharothrix syringae NRRL B-16468 reveals the biosynthetic potential for secondary metabolites.</title>
        <authorList>
            <person name="Mo X."/>
            <person name="Yang S."/>
        </authorList>
    </citation>
    <scope>NUCLEOTIDE SEQUENCE [LARGE SCALE GENOMIC DNA]</scope>
    <source>
        <strain evidence="2">ATCC 51364 / DSM 43886 / JCM 6844 / KCTC 9398 / NBRC 14523 / NRRL B-16468 / INA 2240</strain>
    </source>
</reference>
<dbReference type="KEGG" id="ssyi:EKG83_15385"/>
<proteinExistence type="predicted"/>
<organism evidence="1 2">
    <name type="scientific">Saccharothrix syringae</name>
    <name type="common">Nocardiopsis syringae</name>
    <dbReference type="NCBI Taxonomy" id="103733"/>
    <lineage>
        <taxon>Bacteria</taxon>
        <taxon>Bacillati</taxon>
        <taxon>Actinomycetota</taxon>
        <taxon>Actinomycetes</taxon>
        <taxon>Pseudonocardiales</taxon>
        <taxon>Pseudonocardiaceae</taxon>
        <taxon>Saccharothrix</taxon>
    </lineage>
</organism>
<protein>
    <submittedName>
        <fullName evidence="1">Uncharacterized protein</fullName>
    </submittedName>
</protein>
<name>A0A5Q0GXN9_SACSY</name>